<feature type="compositionally biased region" description="Basic and acidic residues" evidence="28">
    <location>
        <begin position="1187"/>
        <end position="1245"/>
    </location>
</feature>
<dbReference type="EC" id="2.7.7.7" evidence="5"/>
<protein>
    <recommendedName>
        <fullName evidence="26">DNA polymerase theta</fullName>
        <ecNumber evidence="6">2.7.7.49</ecNumber>
        <ecNumber evidence="5">2.7.7.7</ecNumber>
        <ecNumber evidence="7">3.6.4.12</ecNumber>
    </recommendedName>
    <alternativeName>
        <fullName evidence="27">DNA polymerase eta</fullName>
    </alternativeName>
</protein>
<evidence type="ECO:0000256" key="28">
    <source>
        <dbReference type="SAM" id="MobiDB-lite"/>
    </source>
</evidence>
<evidence type="ECO:0000256" key="7">
    <source>
        <dbReference type="ARBA" id="ARBA00012551"/>
    </source>
</evidence>
<evidence type="ECO:0000256" key="19">
    <source>
        <dbReference type="ARBA" id="ARBA00023204"/>
    </source>
</evidence>
<sequence>MTINNKDNNRFIFFNLNAQPKIIYKDCLFSMNTSGPQKKRSYMGQHQVKKKTSFQAHDEPPNGDRQKTSLSDKTNGSQNSNKDNRRNGGAVFLLGESTLALSEEVLQVLDAVEPAVNRRAPERPSSASTPFAPLRPLALVAQNENERDLVQVRDGASFHPSDKGSHRHPCSLDGVCELRGDSKRARWRADCKELAQKLLFSEDSEEVEHPQSTTSKLASACVNVVACQNTQNSQQAGRSSIQKLVSKRKSSPFNEDKSGSSKKGHLSRDYILFSPTRLAAAMKRAKLQRSLQNQSASVLTVPSGLELSTLSDTLPHPGPALCAPPDQAEKLLLSSWGLPKPVLDRYQKHGVTRMFEWQAQCLAVGQVLRGGNLVYSAPTSAGKTLVSELLMLKRVLETKRKALFILPFVSVAKEKMHYLQSIFEEAGVRVEGYMGSTSAAGGFTALDVAVCTIEKANSLINRLIEENSMTLLGMVVVDELHMVGDSGRGYLLELLLTKIRYIAQKQNSTGSLSEGIQIIGMSATLPNLSLLASWLGAELYQTDYRPVPLQEHLKVGCNIYDQSLSVVRHFTPALHVKGDDDHVVSLCYETVREGHCVLLFCPSKNWCEKLADTIAREFYNLRHAERQSEAEPQPVRLDQEGLVDVIAQLRRTPAGLDPILQRTVPWGVAFHHAGLTFDERDVLEGAFRQGMIRVLAATSTLSSGVNLPARRVIIRTPTFNGHLLDPLTYKQMAGRAGRKGIDTTGESVLVCKEAERQKGITLLKGALQPISSCLVRREGEGVTTSMLRAILEIIVGGVASTPQDVRLYASCSLLAASMKCHGKKVSKEETSKGSIETCVEWLMENEFINIQKDGQDERYCPTQLGTATLSSSLSPPEALGIFADLQRAMKGFVLENDLHILYLITPLYAEWTTIDWYQFFCLWEQLSSSMKRVAELVGVQEGFLARSVSGKLVAKTEKQHRQMAIHKRFFTTLVLQDLVNEVPLGTVANKYNCSRGQLQSLQQSASTYAGMVTVFCKRLGWHNMELLLSQYQTRLSFGVQRELVDLVRVSLLNATRARALYAQGLCTVAELARATVADVEKALRNAIPFKSSKRAVDESEVEAAERRSLRCVWVTGGRALTEQEAAVEIVSEARLLLQEDLAQLGIQWDPTSLPPGAPAVNSPDDHHSGDSDTASSSCLSAQEPETNNDHGEEIREGFKSDEKMSEVKMEGRNSRQKREAGKEQGKLGVMESKKILEDPRKEGRSDPGFGEAKIEVKVERKNEPSKAVTKKSITNAAENQGENAENIGSEQEEKECHKTKRKERDADGVTVSIRPKNYQVNQPVPEQSLTQELAEIISSPLPVPAPGPQPQASPSPILLPRFRAPISRAEQQQTASTRTVKGDCTTGLTVSPVQPGILKRALRKVLHSIQTDKNLQDDVETAETSHSKPAIVSSVKNSAPSGQLLVTIPAPHPMHETPPRTSAPTNPDSLNSPLSDSSAAVPEAKRRRMDGREKFSSPELYGGDKTDDEIEGDVKMGEESFGDSFELDTQTERIIVQQTDEEVRCMDQAVETKKRREDKLLEVAAGLEENGHERTNGLKGPDRAHPSFNISLTDSQMELILNTSHQISPEPGGGDNMDKDENEGAFNDEAPDPNQTSSVSLNRSSSFLFDSLYHSPLLADLSPHQIPDQSDEEESISQEVKGKRASSTQERRRSELLANQEAEKQEAIQWGESFFNLSEWGDSLLIGEHYLERQSLFRQADGTEQEHEQVNPEENVLCEGHPCQMQPQLTTTPQNEHDEKNRGHLKNIKQRSTQESVKPGGRQEIGSEDVENAKHVETKGEERENKKKMDAILSHNTVFKQPFLQNAPESAFDCSPGLQEIFDRWPSMSDQPLQNTTEGLTVIQTHAAAAANTAGAPLIPESSKQAGKKREKLQPSAATSNSQEGRPLRSDSENLLERPGSAGDLIPPTQETPPVTPRVKLTTSSIQSPLNQSTPSSRFQKKLAIAKCPKTPTGNHNLRSVVSASDNKSLESTTDHHQKCGKEPQTLPNPELTTVLQSNLKTTSTSETLGPPRHSAPPSSPQPQPLSDTESPVFHKSFTLQLSQDASVCSSNSGTFSIIDVASDRRLFETFIKEWKTKQRYSLALACERTKQPEGEIGGKQNRGSESQHRLNTPDGFPLRNSEGLVLIGLSVCWGGRDAYYVSLQQEQSKGLSSSLAPPPLDNDLPVNERLEQVKTCLSSQSAGHEVRAVVVYDIIQVYKTLVLSCGISLEGNCEDPKVACWLLDPGSEERTLPNMVTVYCPEELPLLDGLGNAHSHCPRVRAATTSVLIHAVMNHLTGMLEKEGTLDFFRSIEMPSQVCLALLELNGVGFSVEECERQKHVMQAKLSALESEAYALAGHSFSLTCVDDIAQVLFLELHLPPNGDVGGSKSKKTLGYTRRAGGRVRLGKQFSTTKDVLEKLRPLHTLPGVILEWRRITNALTKVVFPLQREKRYHPTLEMDRIYPIAQTHTATGRVSFTEPNIQNVPKDFEIHMPTMVGESPPSQDGCYRTTKAGKRRRSVVSSVAAGTSEQGPAFSVSMRHAFIPFSGGMILAADYSQLELRVLAHLSKDQRLLQVLNGGADVFRCIAAEWKSVEPESVNDSLRQQAKQICYGIIYGMGAKSLGEQMGVDENDAACYIESFKARYKGISAFLKQTVRKCIKDGYVQTLMGRRRYLPGITSSNAHIKAHAERQAVNTTVQGSAADIVKLATVNIQKRLRNTYPAAPPSHQHTNSVRNHRRAGRSQLRGAYFILQLHDELIYEATEEDLIQVAQIVKREMESAVKLYVKLKAKVKVGPSWGNLQDLDI</sequence>
<evidence type="ECO:0000256" key="12">
    <source>
        <dbReference type="ARBA" id="ARBA00022741"/>
    </source>
</evidence>
<dbReference type="InterPro" id="IPR043502">
    <property type="entry name" value="DNA/RNA_pol_sf"/>
</dbReference>
<dbReference type="Gene3D" id="1.10.150.20">
    <property type="entry name" value="5' to 3' exonuclease, C-terminal subdomain"/>
    <property type="match status" value="1"/>
</dbReference>
<feature type="domain" description="Helicase C-terminal" evidence="30">
    <location>
        <begin position="582"/>
        <end position="809"/>
    </location>
</feature>
<dbReference type="Gene3D" id="3.30.70.370">
    <property type="match status" value="1"/>
</dbReference>
<feature type="compositionally biased region" description="Polar residues" evidence="28">
    <location>
        <begin position="1961"/>
        <end position="1978"/>
    </location>
</feature>
<dbReference type="EC" id="2.7.7.49" evidence="6"/>
<dbReference type="FunFam" id="3.40.50.300:FF:000885">
    <property type="entry name" value="DNA polymerase theta"/>
    <property type="match status" value="1"/>
</dbReference>
<reference evidence="31" key="1">
    <citation type="submission" date="2025-08" db="UniProtKB">
        <authorList>
            <consortium name="Ensembl"/>
        </authorList>
    </citation>
    <scope>IDENTIFICATION</scope>
</reference>
<dbReference type="PRINTS" id="PR00868">
    <property type="entry name" value="DNAPOLI"/>
</dbReference>
<feature type="compositionally biased region" description="Basic and acidic residues" evidence="28">
    <location>
        <begin position="1926"/>
        <end position="1936"/>
    </location>
</feature>
<dbReference type="PANTHER" id="PTHR10133:SF62">
    <property type="entry name" value="DNA POLYMERASE THETA"/>
    <property type="match status" value="1"/>
</dbReference>
<evidence type="ECO:0000259" key="29">
    <source>
        <dbReference type="PROSITE" id="PS51192"/>
    </source>
</evidence>
<keyword evidence="9" id="KW-0597">Phosphoprotein</keyword>
<evidence type="ECO:0000256" key="4">
    <source>
        <dbReference type="ARBA" id="ARBA00007705"/>
    </source>
</evidence>
<dbReference type="Gene3D" id="3.30.420.10">
    <property type="entry name" value="Ribonuclease H-like superfamily/Ribonuclease H"/>
    <property type="match status" value="1"/>
</dbReference>
<evidence type="ECO:0000256" key="18">
    <source>
        <dbReference type="ARBA" id="ARBA00022990"/>
    </source>
</evidence>
<dbReference type="PROSITE" id="PS51192">
    <property type="entry name" value="HELICASE_ATP_BIND_1"/>
    <property type="match status" value="1"/>
</dbReference>
<dbReference type="GO" id="GO:0003964">
    <property type="term" value="F:RNA-directed DNA polymerase activity"/>
    <property type="evidence" value="ECO:0007669"/>
    <property type="project" value="UniProtKB-EC"/>
</dbReference>
<comment type="catalytic activity">
    <reaction evidence="23">
        <text>DNA(n) + a 2'-deoxyribonucleoside 5'-triphosphate = DNA(n+1) + diphosphate</text>
        <dbReference type="Rhea" id="RHEA:22508"/>
        <dbReference type="Rhea" id="RHEA-COMP:17339"/>
        <dbReference type="Rhea" id="RHEA-COMP:17340"/>
        <dbReference type="ChEBI" id="CHEBI:33019"/>
        <dbReference type="ChEBI" id="CHEBI:61560"/>
        <dbReference type="ChEBI" id="CHEBI:173112"/>
        <dbReference type="EC" id="2.7.7.49"/>
    </reaction>
</comment>
<dbReference type="GO" id="GO:0016787">
    <property type="term" value="F:hydrolase activity"/>
    <property type="evidence" value="ECO:0007669"/>
    <property type="project" value="UniProtKB-KW"/>
</dbReference>
<dbReference type="InterPro" id="IPR048960">
    <property type="entry name" value="POLQ-like_helical"/>
</dbReference>
<dbReference type="GO" id="GO:0005694">
    <property type="term" value="C:chromosome"/>
    <property type="evidence" value="ECO:0007669"/>
    <property type="project" value="UniProtKB-SubCell"/>
</dbReference>
<dbReference type="Pfam" id="PF00270">
    <property type="entry name" value="DEAD"/>
    <property type="match status" value="1"/>
</dbReference>
<dbReference type="GO" id="GO:0097681">
    <property type="term" value="P:double-strand break repair via alternative nonhomologous end joining"/>
    <property type="evidence" value="ECO:0007669"/>
    <property type="project" value="TreeGrafter"/>
</dbReference>
<feature type="compositionally biased region" description="Polar residues" evidence="28">
    <location>
        <begin position="1992"/>
        <end position="2012"/>
    </location>
</feature>
<feature type="compositionally biased region" description="Low complexity" evidence="28">
    <location>
        <begin position="1275"/>
        <end position="1286"/>
    </location>
</feature>
<evidence type="ECO:0000256" key="22">
    <source>
        <dbReference type="ARBA" id="ARBA00047995"/>
    </source>
</evidence>
<dbReference type="SMART" id="SM00482">
    <property type="entry name" value="POLAc"/>
    <property type="match status" value="1"/>
</dbReference>
<dbReference type="SUPFAM" id="SSF53098">
    <property type="entry name" value="Ribonuclease H-like"/>
    <property type="match status" value="1"/>
</dbReference>
<comment type="similarity">
    <text evidence="4">Belongs to the DNA polymerase type-A family.</text>
</comment>
<dbReference type="SUPFAM" id="SSF158702">
    <property type="entry name" value="Sec63 N-terminal domain-like"/>
    <property type="match status" value="1"/>
</dbReference>
<evidence type="ECO:0000256" key="3">
    <source>
        <dbReference type="ARBA" id="ARBA00004286"/>
    </source>
</evidence>
<feature type="region of interest" description="Disordered" evidence="28">
    <location>
        <begin position="1415"/>
        <end position="1508"/>
    </location>
</feature>
<dbReference type="InterPro" id="IPR002298">
    <property type="entry name" value="DNA_polymerase_A"/>
</dbReference>
<evidence type="ECO:0000256" key="8">
    <source>
        <dbReference type="ARBA" id="ARBA00022454"/>
    </source>
</evidence>
<evidence type="ECO:0000256" key="2">
    <source>
        <dbReference type="ARBA" id="ARBA00004123"/>
    </source>
</evidence>
<feature type="domain" description="Helicase ATP-binding" evidence="29">
    <location>
        <begin position="364"/>
        <end position="543"/>
    </location>
</feature>
<evidence type="ECO:0000256" key="5">
    <source>
        <dbReference type="ARBA" id="ARBA00012417"/>
    </source>
</evidence>
<feature type="region of interest" description="Disordered" evidence="28">
    <location>
        <begin position="232"/>
        <end position="264"/>
    </location>
</feature>
<evidence type="ECO:0000313" key="32">
    <source>
        <dbReference type="Proteomes" id="UP000472276"/>
    </source>
</evidence>
<dbReference type="InterPro" id="IPR012337">
    <property type="entry name" value="RNaseH-like_sf"/>
</dbReference>
<dbReference type="SUPFAM" id="SSF56672">
    <property type="entry name" value="DNA/RNA polymerases"/>
    <property type="match status" value="1"/>
</dbReference>
<comment type="subunit">
    <text evidence="25">Homomultimer; forms homodimers and homotetramers. Interacts with RAD51. Interacts with ORC2 and ORC4. Interacts with RHNO1; interaction takes place during mitosis and promotes POLQ recruitment to DNA damage sites. Interacts (when phosphorylated) with TOPBP1 (via BRCT domains 7 and 8); promoting POLQ recruitment to DNA damage sites.</text>
</comment>
<feature type="compositionally biased region" description="Basic and acidic residues" evidence="28">
    <location>
        <begin position="1252"/>
        <end position="1264"/>
    </location>
</feature>
<keyword evidence="20" id="KW-0539">Nucleus</keyword>
<dbReference type="InterPro" id="IPR014001">
    <property type="entry name" value="Helicase_ATP-bd"/>
</dbReference>
<dbReference type="Pfam" id="PF20470">
    <property type="entry name" value="HTH_61"/>
    <property type="match status" value="1"/>
</dbReference>
<dbReference type="Proteomes" id="UP000472276">
    <property type="component" value="Unassembled WGS sequence"/>
</dbReference>
<evidence type="ECO:0000256" key="13">
    <source>
        <dbReference type="ARBA" id="ARBA00022763"/>
    </source>
</evidence>
<feature type="region of interest" description="Disordered" evidence="28">
    <location>
        <begin position="1661"/>
        <end position="1697"/>
    </location>
</feature>
<keyword evidence="12" id="KW-0547">Nucleotide-binding</keyword>
<evidence type="ECO:0000256" key="24">
    <source>
        <dbReference type="ARBA" id="ARBA00049244"/>
    </source>
</evidence>
<dbReference type="GO" id="GO:0005634">
    <property type="term" value="C:nucleus"/>
    <property type="evidence" value="ECO:0007669"/>
    <property type="project" value="UniProtKB-SubCell"/>
</dbReference>
<evidence type="ECO:0000256" key="17">
    <source>
        <dbReference type="ARBA" id="ARBA00022932"/>
    </source>
</evidence>
<keyword evidence="10" id="KW-0808">Transferase</keyword>
<dbReference type="CDD" id="cd18795">
    <property type="entry name" value="SF2_C_Ski2"/>
    <property type="match status" value="1"/>
</dbReference>
<evidence type="ECO:0000256" key="6">
    <source>
        <dbReference type="ARBA" id="ARBA00012493"/>
    </source>
</evidence>
<keyword evidence="16" id="KW-0067">ATP-binding</keyword>
<feature type="region of interest" description="Disordered" evidence="28">
    <location>
        <begin position="1893"/>
        <end position="2071"/>
    </location>
</feature>
<keyword evidence="21" id="KW-0511">Multifunctional enzyme</keyword>
<dbReference type="SMART" id="SM00487">
    <property type="entry name" value="DEXDc"/>
    <property type="match status" value="1"/>
</dbReference>
<evidence type="ECO:0000259" key="30">
    <source>
        <dbReference type="PROSITE" id="PS51194"/>
    </source>
</evidence>
<evidence type="ECO:0000256" key="26">
    <source>
        <dbReference type="ARBA" id="ARBA00074669"/>
    </source>
</evidence>
<keyword evidence="18" id="KW-0007">Acetylation</keyword>
<evidence type="ECO:0000256" key="14">
    <source>
        <dbReference type="ARBA" id="ARBA00022801"/>
    </source>
</evidence>
<dbReference type="InterPro" id="IPR001098">
    <property type="entry name" value="DNA-dir_DNA_pol_A_palm_dom"/>
</dbReference>
<feature type="compositionally biased region" description="Pro residues" evidence="28">
    <location>
        <begin position="1341"/>
        <end position="1353"/>
    </location>
</feature>
<organism evidence="31 32">
    <name type="scientific">Oreochromis aureus</name>
    <name type="common">Israeli tilapia</name>
    <name type="synonym">Chromis aureus</name>
    <dbReference type="NCBI Taxonomy" id="47969"/>
    <lineage>
        <taxon>Eukaryota</taxon>
        <taxon>Metazoa</taxon>
        <taxon>Chordata</taxon>
        <taxon>Craniata</taxon>
        <taxon>Vertebrata</taxon>
        <taxon>Euteleostomi</taxon>
        <taxon>Actinopterygii</taxon>
        <taxon>Neopterygii</taxon>
        <taxon>Teleostei</taxon>
        <taxon>Neoteleostei</taxon>
        <taxon>Acanthomorphata</taxon>
        <taxon>Ovalentaria</taxon>
        <taxon>Cichlomorphae</taxon>
        <taxon>Cichliformes</taxon>
        <taxon>Cichlidae</taxon>
        <taxon>African cichlids</taxon>
        <taxon>Pseudocrenilabrinae</taxon>
        <taxon>Oreochromini</taxon>
        <taxon>Oreochromis</taxon>
    </lineage>
</organism>
<feature type="compositionally biased region" description="Polar residues" evidence="28">
    <location>
        <begin position="1171"/>
        <end position="1185"/>
    </location>
</feature>
<reference evidence="31" key="2">
    <citation type="submission" date="2025-09" db="UniProtKB">
        <authorList>
            <consortium name="Ensembl"/>
        </authorList>
    </citation>
    <scope>IDENTIFICATION</scope>
</reference>
<evidence type="ECO:0000256" key="16">
    <source>
        <dbReference type="ARBA" id="ARBA00022840"/>
    </source>
</evidence>
<feature type="compositionally biased region" description="Low complexity" evidence="28">
    <location>
        <begin position="1466"/>
        <end position="1480"/>
    </location>
</feature>
<feature type="compositionally biased region" description="Polar residues" evidence="28">
    <location>
        <begin position="232"/>
        <end position="243"/>
    </location>
</feature>
<dbReference type="SUPFAM" id="SSF52540">
    <property type="entry name" value="P-loop containing nucleoside triphosphate hydrolases"/>
    <property type="match status" value="1"/>
</dbReference>
<feature type="region of interest" description="Disordered" evidence="28">
    <location>
        <begin position="2516"/>
        <end position="2535"/>
    </location>
</feature>
<evidence type="ECO:0000256" key="9">
    <source>
        <dbReference type="ARBA" id="ARBA00022553"/>
    </source>
</evidence>
<accession>A0A668SQL2</accession>
<gene>
    <name evidence="31" type="primary">ADARB2</name>
</gene>
<dbReference type="GO" id="GO:0003887">
    <property type="term" value="F:DNA-directed DNA polymerase activity"/>
    <property type="evidence" value="ECO:0007669"/>
    <property type="project" value="UniProtKB-KW"/>
</dbReference>
<keyword evidence="11" id="KW-0548">Nucleotidyltransferase</keyword>
<dbReference type="FunFam" id="3.40.50.300:FF:000753">
    <property type="entry name" value="Polymerase (DNA directed), theta"/>
    <property type="match status" value="1"/>
</dbReference>
<keyword evidence="13" id="KW-0227">DNA damage</keyword>
<dbReference type="GO" id="GO:0006261">
    <property type="term" value="P:DNA-templated DNA replication"/>
    <property type="evidence" value="ECO:0007669"/>
    <property type="project" value="InterPro"/>
</dbReference>
<dbReference type="Pfam" id="PF21099">
    <property type="entry name" value="POLQ_helical"/>
    <property type="match status" value="1"/>
</dbReference>
<dbReference type="Ensembl" id="ENSOABT00000016994.2">
    <property type="protein sequence ID" value="ENSOABP00000016487.2"/>
    <property type="gene ID" value="ENSOABG00000008092.2"/>
</dbReference>
<evidence type="ECO:0000256" key="23">
    <source>
        <dbReference type="ARBA" id="ARBA00048173"/>
    </source>
</evidence>
<feature type="compositionally biased region" description="Basic and acidic residues" evidence="28">
    <location>
        <begin position="2013"/>
        <end position="2022"/>
    </location>
</feature>
<dbReference type="InterPro" id="IPR011545">
    <property type="entry name" value="DEAD/DEAH_box_helicase_dom"/>
</dbReference>
<evidence type="ECO:0000313" key="31">
    <source>
        <dbReference type="Ensembl" id="ENSOABP00000016487.2"/>
    </source>
</evidence>
<dbReference type="GO" id="GO:0003678">
    <property type="term" value="F:DNA helicase activity"/>
    <property type="evidence" value="ECO:0007669"/>
    <property type="project" value="UniProtKB-EC"/>
</dbReference>
<evidence type="ECO:0000256" key="15">
    <source>
        <dbReference type="ARBA" id="ARBA00022806"/>
    </source>
</evidence>
<feature type="compositionally biased region" description="Basic residues" evidence="28">
    <location>
        <begin position="37"/>
        <end position="52"/>
    </location>
</feature>
<feature type="region of interest" description="Disordered" evidence="28">
    <location>
        <begin position="2132"/>
        <end position="2151"/>
    </location>
</feature>
<dbReference type="SMART" id="SM00490">
    <property type="entry name" value="HELICc"/>
    <property type="match status" value="1"/>
</dbReference>
<feature type="region of interest" description="Disordered" evidence="28">
    <location>
        <begin position="1370"/>
        <end position="1391"/>
    </location>
</feature>
<dbReference type="InterPro" id="IPR046931">
    <property type="entry name" value="HTH_61"/>
</dbReference>
<comment type="catalytic activity">
    <reaction evidence="24">
        <text>DNA(n) + a 2'-deoxyribonucleoside 5'-triphosphate = DNA(n+1) + diphosphate</text>
        <dbReference type="Rhea" id="RHEA:22508"/>
        <dbReference type="Rhea" id="RHEA-COMP:17339"/>
        <dbReference type="Rhea" id="RHEA-COMP:17340"/>
        <dbReference type="ChEBI" id="CHEBI:33019"/>
        <dbReference type="ChEBI" id="CHEBI:61560"/>
        <dbReference type="ChEBI" id="CHEBI:173112"/>
        <dbReference type="EC" id="2.7.7.7"/>
    </reaction>
</comment>
<dbReference type="OMA" id="FHNMCQQ"/>
<dbReference type="InterPro" id="IPR001650">
    <property type="entry name" value="Helicase_C-like"/>
</dbReference>
<feature type="compositionally biased region" description="Basic and acidic residues" evidence="28">
    <location>
        <begin position="56"/>
        <end position="67"/>
    </location>
</feature>
<feature type="compositionally biased region" description="Polar residues" evidence="28">
    <location>
        <begin position="2026"/>
        <end position="2048"/>
    </location>
</feature>
<feature type="region of interest" description="Disordered" evidence="28">
    <location>
        <begin position="1767"/>
        <end position="1826"/>
    </location>
</feature>
<comment type="catalytic activity">
    <reaction evidence="22">
        <text>ATP + H2O = ADP + phosphate + H(+)</text>
        <dbReference type="Rhea" id="RHEA:13065"/>
        <dbReference type="ChEBI" id="CHEBI:15377"/>
        <dbReference type="ChEBI" id="CHEBI:15378"/>
        <dbReference type="ChEBI" id="CHEBI:30616"/>
        <dbReference type="ChEBI" id="CHEBI:43474"/>
        <dbReference type="ChEBI" id="CHEBI:456216"/>
        <dbReference type="EC" id="3.6.4.12"/>
    </reaction>
</comment>
<comment type="subcellular location">
    <subcellularLocation>
        <location evidence="3">Chromosome</location>
    </subcellularLocation>
    <subcellularLocation>
        <location evidence="2">Nucleus</location>
    </subcellularLocation>
</comment>
<evidence type="ECO:0000256" key="10">
    <source>
        <dbReference type="ARBA" id="ARBA00022679"/>
    </source>
</evidence>
<proteinExistence type="inferred from homology"/>
<dbReference type="FunFam" id="1.10.150.20:FF:000036">
    <property type="entry name" value="Polymerase (DNA directed), theta"/>
    <property type="match status" value="1"/>
</dbReference>
<dbReference type="CDD" id="cd08638">
    <property type="entry name" value="DNA_pol_A_theta"/>
    <property type="match status" value="1"/>
</dbReference>
<feature type="compositionally biased region" description="Polar residues" evidence="28">
    <location>
        <begin position="68"/>
        <end position="81"/>
    </location>
</feature>
<keyword evidence="17" id="KW-0239">DNA-directed DNA polymerase</keyword>
<dbReference type="GO" id="GO:0005524">
    <property type="term" value="F:ATP binding"/>
    <property type="evidence" value="ECO:0007669"/>
    <property type="project" value="UniProtKB-KW"/>
</dbReference>
<dbReference type="GO" id="GO:0003677">
    <property type="term" value="F:DNA binding"/>
    <property type="evidence" value="ECO:0007669"/>
    <property type="project" value="InterPro"/>
</dbReference>
<feature type="compositionally biased region" description="Polar residues" evidence="28">
    <location>
        <begin position="1318"/>
        <end position="1331"/>
    </location>
</feature>
<keyword evidence="32" id="KW-1185">Reference proteome</keyword>
<feature type="compositionally biased region" description="Pro residues" evidence="28">
    <location>
        <begin position="2054"/>
        <end position="2064"/>
    </location>
</feature>
<dbReference type="InterPro" id="IPR019760">
    <property type="entry name" value="DNA-dir_DNA_pol_A_CS"/>
</dbReference>
<dbReference type="FunFam" id="1.10.3380.20:FF:000001">
    <property type="entry name" value="DNA polymerase theta"/>
    <property type="match status" value="1"/>
</dbReference>
<feature type="compositionally biased region" description="Basic and acidic residues" evidence="28">
    <location>
        <begin position="1811"/>
        <end position="1826"/>
    </location>
</feature>
<evidence type="ECO:0000256" key="25">
    <source>
        <dbReference type="ARBA" id="ARBA00062978"/>
    </source>
</evidence>
<comment type="cofactor">
    <cofactor evidence="1">
        <name>Mg(2+)</name>
        <dbReference type="ChEBI" id="CHEBI:18420"/>
    </cofactor>
</comment>
<dbReference type="Pfam" id="PF00476">
    <property type="entry name" value="DNA_pol_A"/>
    <property type="match status" value="1"/>
</dbReference>
<feature type="region of interest" description="Disordered" evidence="28">
    <location>
        <begin position="1605"/>
        <end position="1640"/>
    </location>
</feature>
<evidence type="ECO:0000256" key="27">
    <source>
        <dbReference type="ARBA" id="ARBA00078930"/>
    </source>
</evidence>
<feature type="region of interest" description="Disordered" evidence="28">
    <location>
        <begin position="35"/>
        <end position="88"/>
    </location>
</feature>
<dbReference type="InterPro" id="IPR036397">
    <property type="entry name" value="RNaseH_sf"/>
</dbReference>
<dbReference type="PANTHER" id="PTHR10133">
    <property type="entry name" value="DNA POLYMERASE I"/>
    <property type="match status" value="1"/>
</dbReference>
<dbReference type="PROSITE" id="PS51194">
    <property type="entry name" value="HELICASE_CTER"/>
    <property type="match status" value="1"/>
</dbReference>
<dbReference type="GO" id="GO:2000042">
    <property type="term" value="P:negative regulation of double-strand break repair via homologous recombination"/>
    <property type="evidence" value="ECO:0007669"/>
    <property type="project" value="UniProtKB-ARBA"/>
</dbReference>
<keyword evidence="15" id="KW-0347">Helicase</keyword>
<keyword evidence="14" id="KW-0378">Hydrolase</keyword>
<dbReference type="EC" id="3.6.4.12" evidence="7"/>
<dbReference type="InterPro" id="IPR027417">
    <property type="entry name" value="P-loop_NTPase"/>
</dbReference>
<dbReference type="Gene3D" id="1.10.3380.20">
    <property type="match status" value="1"/>
</dbReference>
<dbReference type="Gene3D" id="1.20.1060.10">
    <property type="entry name" value="Taq DNA Polymerase, Chain T, domain 4"/>
    <property type="match status" value="1"/>
</dbReference>
<name>A0A668SQL2_OREAU</name>
<evidence type="ECO:0000256" key="1">
    <source>
        <dbReference type="ARBA" id="ARBA00001946"/>
    </source>
</evidence>
<feature type="region of interest" description="Disordered" evidence="28">
    <location>
        <begin position="1148"/>
        <end position="1358"/>
    </location>
</feature>
<evidence type="ECO:0000256" key="20">
    <source>
        <dbReference type="ARBA" id="ARBA00023242"/>
    </source>
</evidence>
<evidence type="ECO:0000256" key="21">
    <source>
        <dbReference type="ARBA" id="ARBA00023268"/>
    </source>
</evidence>
<dbReference type="FunFam" id="1.20.1060.10:FF:000002">
    <property type="entry name" value="Polymerase (DNA directed), theta"/>
    <property type="match status" value="1"/>
</dbReference>
<dbReference type="Pfam" id="PF00271">
    <property type="entry name" value="Helicase_C"/>
    <property type="match status" value="1"/>
</dbReference>
<dbReference type="CDD" id="cd18026">
    <property type="entry name" value="DEXHc_POLQ-like"/>
    <property type="match status" value="1"/>
</dbReference>
<feature type="compositionally biased region" description="Polar residues" evidence="28">
    <location>
        <begin position="1370"/>
        <end position="1379"/>
    </location>
</feature>
<keyword evidence="19" id="KW-0234">DNA repair</keyword>
<evidence type="ECO:0000256" key="11">
    <source>
        <dbReference type="ARBA" id="ARBA00022695"/>
    </source>
</evidence>
<keyword evidence="8" id="KW-0158">Chromosome</keyword>
<dbReference type="Gene3D" id="3.40.50.300">
    <property type="entry name" value="P-loop containing nucleotide triphosphate hydrolases"/>
    <property type="match status" value="2"/>
</dbReference>
<dbReference type="PROSITE" id="PS00447">
    <property type="entry name" value="DNA_POLYMERASE_A"/>
    <property type="match status" value="1"/>
</dbReference>